<sequence precursor="true">MKKIALSTALTLVAAPALAHTGHGATSGLVAGLTHPILGADHLMAMVAVGLWSGFALPNRAWSGATAFLGAMTVGAALSWGGVHLPMVEGFITLSVLAFGLLTVFAHPGQSRLASGLTLAAIAGFGAFHGHAHATEAAGNAAAYLGGFLAATAALHLVGVALARSVATGRFARLIQGGMGAAVSLGGLALLAG</sequence>
<feature type="transmembrane region" description="Helical" evidence="1">
    <location>
        <begin position="113"/>
        <end position="130"/>
    </location>
</feature>
<dbReference type="AlphaFoldDB" id="A0A1U7D4J1"/>
<accession>A0A1U7D4J1</accession>
<dbReference type="Proteomes" id="UP000186559">
    <property type="component" value="Chromosome"/>
</dbReference>
<dbReference type="Pfam" id="PF04955">
    <property type="entry name" value="HupE_UreJ"/>
    <property type="match status" value="1"/>
</dbReference>
<feature type="transmembrane region" description="Helical" evidence="1">
    <location>
        <begin position="62"/>
        <end position="81"/>
    </location>
</feature>
<organism evidence="3 4">
    <name type="scientific">Salipiger profundus</name>
    <dbReference type="NCBI Taxonomy" id="1229727"/>
    <lineage>
        <taxon>Bacteria</taxon>
        <taxon>Pseudomonadati</taxon>
        <taxon>Pseudomonadota</taxon>
        <taxon>Alphaproteobacteria</taxon>
        <taxon>Rhodobacterales</taxon>
        <taxon>Roseobacteraceae</taxon>
        <taxon>Salipiger</taxon>
    </lineage>
</organism>
<evidence type="ECO:0000256" key="1">
    <source>
        <dbReference type="SAM" id="Phobius"/>
    </source>
</evidence>
<feature type="transmembrane region" description="Helical" evidence="1">
    <location>
        <begin position="174"/>
        <end position="192"/>
    </location>
</feature>
<dbReference type="STRING" id="1229727.Ga0080559_TMP2222"/>
<proteinExistence type="predicted"/>
<dbReference type="PIRSF" id="PIRSF016919">
    <property type="entry name" value="HupE_UreJ"/>
    <property type="match status" value="1"/>
</dbReference>
<name>A0A1U7D4J1_9RHOB</name>
<dbReference type="RefSeq" id="WP_076623184.1">
    <property type="nucleotide sequence ID" value="NZ_BMEW01000005.1"/>
</dbReference>
<feature type="chain" id="PRO_5010571274" evidence="2">
    <location>
        <begin position="20"/>
        <end position="193"/>
    </location>
</feature>
<evidence type="ECO:0000313" key="3">
    <source>
        <dbReference type="EMBL" id="APX23018.1"/>
    </source>
</evidence>
<keyword evidence="1" id="KW-0472">Membrane</keyword>
<evidence type="ECO:0000256" key="2">
    <source>
        <dbReference type="SAM" id="SignalP"/>
    </source>
</evidence>
<gene>
    <name evidence="3" type="ORF">Ga0080559_TMP2222</name>
</gene>
<feature type="signal peptide" evidence="2">
    <location>
        <begin position="1"/>
        <end position="19"/>
    </location>
</feature>
<feature type="transmembrane region" description="Helical" evidence="1">
    <location>
        <begin position="142"/>
        <end position="162"/>
    </location>
</feature>
<feature type="transmembrane region" description="Helical" evidence="1">
    <location>
        <begin position="87"/>
        <end position="106"/>
    </location>
</feature>
<keyword evidence="2" id="KW-0732">Signal</keyword>
<reference evidence="3 4" key="1">
    <citation type="submission" date="2016-03" db="EMBL/GenBank/DDBJ databases">
        <title>Deep-sea bacteria in the southern Pacific.</title>
        <authorList>
            <person name="Tang K."/>
        </authorList>
    </citation>
    <scope>NUCLEOTIDE SEQUENCE [LARGE SCALE GENOMIC DNA]</scope>
    <source>
        <strain evidence="3 4">JLT2016</strain>
    </source>
</reference>
<protein>
    <submittedName>
        <fullName evidence="3">Urease accessory protein</fullName>
    </submittedName>
</protein>
<keyword evidence="4" id="KW-1185">Reference proteome</keyword>
<evidence type="ECO:0000313" key="4">
    <source>
        <dbReference type="Proteomes" id="UP000186559"/>
    </source>
</evidence>
<dbReference type="EMBL" id="CP014796">
    <property type="protein sequence ID" value="APX23018.1"/>
    <property type="molecule type" value="Genomic_DNA"/>
</dbReference>
<dbReference type="OrthoDB" id="9808192at2"/>
<dbReference type="InterPro" id="IPR007038">
    <property type="entry name" value="HupE_UreJ"/>
</dbReference>
<keyword evidence="1" id="KW-1133">Transmembrane helix</keyword>
<keyword evidence="1" id="KW-0812">Transmembrane</keyword>
<dbReference type="KEGG" id="tpro:Ga0080559_TMP2222"/>
<feature type="transmembrane region" description="Helical" evidence="1">
    <location>
        <begin position="35"/>
        <end position="55"/>
    </location>
</feature>